<dbReference type="GO" id="GO:0034618">
    <property type="term" value="F:arginine binding"/>
    <property type="evidence" value="ECO:0007669"/>
    <property type="project" value="InterPro"/>
</dbReference>
<feature type="domain" description="Arginine repressor C-terminal" evidence="9">
    <location>
        <begin position="81"/>
        <end position="146"/>
    </location>
</feature>
<sequence>MKKSVRQSKIEQLISQYSIATQEELMNQLKRAGTSATQATISRDIREMQIVKSADGNGKLRYTIFKTGNKSEEARLYSTIYDVVTNITRVEFMNIIRTLPSDGNMLAAIIDDLGLKEVAGTLAGHDTIFVISPTTNVARDFNKKLMEYVNQELYVNKE</sequence>
<dbReference type="HAMAP" id="MF_00173">
    <property type="entry name" value="Arg_repressor"/>
    <property type="match status" value="1"/>
</dbReference>
<keyword evidence="4 7" id="KW-0805">Transcription regulation</keyword>
<accession>A0A0A1GZB1</accession>
<keyword evidence="5 7" id="KW-0238">DNA-binding</keyword>
<dbReference type="GO" id="GO:1900079">
    <property type="term" value="P:regulation of arginine biosynthetic process"/>
    <property type="evidence" value="ECO:0007669"/>
    <property type="project" value="UniProtKB-UniRule"/>
</dbReference>
<dbReference type="InterPro" id="IPR001669">
    <property type="entry name" value="Arg_repress"/>
</dbReference>
<keyword evidence="7" id="KW-0678">Repressor</keyword>
<evidence type="ECO:0000256" key="5">
    <source>
        <dbReference type="ARBA" id="ARBA00023125"/>
    </source>
</evidence>
<dbReference type="AlphaFoldDB" id="A0A0A1GZB1"/>
<dbReference type="GO" id="GO:0006526">
    <property type="term" value="P:L-arginine biosynthetic process"/>
    <property type="evidence" value="ECO:0007669"/>
    <property type="project" value="UniProtKB-UniPathway"/>
</dbReference>
<dbReference type="Gene3D" id="1.10.10.10">
    <property type="entry name" value="Winged helix-like DNA-binding domain superfamily/Winged helix DNA-binding domain"/>
    <property type="match status" value="1"/>
</dbReference>
<proteinExistence type="inferred from homology"/>
<dbReference type="PRINTS" id="PR01467">
    <property type="entry name" value="ARGREPRESSOR"/>
</dbReference>
<evidence type="ECO:0000256" key="7">
    <source>
        <dbReference type="HAMAP-Rule" id="MF_00173"/>
    </source>
</evidence>
<dbReference type="InterPro" id="IPR036251">
    <property type="entry name" value="Arg_repress_C_sf"/>
</dbReference>
<dbReference type="Pfam" id="PF01316">
    <property type="entry name" value="Arg_repressor"/>
    <property type="match status" value="1"/>
</dbReference>
<dbReference type="KEGG" id="lho:LOOC260_112680"/>
<dbReference type="GO" id="GO:0003677">
    <property type="term" value="F:DNA binding"/>
    <property type="evidence" value="ECO:0007669"/>
    <property type="project" value="UniProtKB-KW"/>
</dbReference>
<comment type="similarity">
    <text evidence="2 7">Belongs to the ArgR family.</text>
</comment>
<dbReference type="PANTHER" id="PTHR34471">
    <property type="entry name" value="ARGININE REPRESSOR"/>
    <property type="match status" value="1"/>
</dbReference>
<evidence type="ECO:0000313" key="11">
    <source>
        <dbReference type="Proteomes" id="UP000031620"/>
    </source>
</evidence>
<keyword evidence="3 7" id="KW-0963">Cytoplasm</keyword>
<feature type="domain" description="Arginine repressor DNA-binding" evidence="8">
    <location>
        <begin position="1"/>
        <end position="67"/>
    </location>
</feature>
<dbReference type="Pfam" id="PF02863">
    <property type="entry name" value="Arg_repressor_C"/>
    <property type="match status" value="1"/>
</dbReference>
<dbReference type="GO" id="GO:0003700">
    <property type="term" value="F:DNA-binding transcription factor activity"/>
    <property type="evidence" value="ECO:0007669"/>
    <property type="project" value="UniProtKB-UniRule"/>
</dbReference>
<evidence type="ECO:0000259" key="8">
    <source>
        <dbReference type="Pfam" id="PF01316"/>
    </source>
</evidence>
<dbReference type="GO" id="GO:0005737">
    <property type="term" value="C:cytoplasm"/>
    <property type="evidence" value="ECO:0007669"/>
    <property type="project" value="UniProtKB-SubCell"/>
</dbReference>
<dbReference type="InterPro" id="IPR036390">
    <property type="entry name" value="WH_DNA-bd_sf"/>
</dbReference>
<comment type="subcellular location">
    <subcellularLocation>
        <location evidence="1 7">Cytoplasm</location>
    </subcellularLocation>
</comment>
<evidence type="ECO:0000256" key="1">
    <source>
        <dbReference type="ARBA" id="ARBA00004496"/>
    </source>
</evidence>
<evidence type="ECO:0000313" key="10">
    <source>
        <dbReference type="EMBL" id="BAP85806.1"/>
    </source>
</evidence>
<evidence type="ECO:0000256" key="3">
    <source>
        <dbReference type="ARBA" id="ARBA00022490"/>
    </source>
</evidence>
<dbReference type="InterPro" id="IPR020900">
    <property type="entry name" value="Arg_repress_DNA-bd"/>
</dbReference>
<dbReference type="RefSeq" id="WP_041093710.1">
    <property type="nucleotide sequence ID" value="NZ_AP014680.1"/>
</dbReference>
<reference evidence="10 11" key="1">
    <citation type="submission" date="2014-11" db="EMBL/GenBank/DDBJ databases">
        <title>Complete genome sequence and analysis of Lactobacillus hokkaidonensis LOOC260T.</title>
        <authorList>
            <person name="Tanizawa Y."/>
            <person name="Tohno M."/>
            <person name="Kaminuma E."/>
            <person name="Nakamura Y."/>
            <person name="Arita M."/>
        </authorList>
    </citation>
    <scope>NUCLEOTIDE SEQUENCE [LARGE SCALE GENOMIC DNA]</scope>
    <source>
        <strain evidence="10 11">LOOC260</strain>
    </source>
</reference>
<dbReference type="SUPFAM" id="SSF55252">
    <property type="entry name" value="C-terminal domain of arginine repressor"/>
    <property type="match status" value="1"/>
</dbReference>
<dbReference type="UniPathway" id="UPA00068"/>
<keyword evidence="7" id="KW-0055">Arginine biosynthesis</keyword>
<dbReference type="GO" id="GO:0051259">
    <property type="term" value="P:protein complex oligomerization"/>
    <property type="evidence" value="ECO:0007669"/>
    <property type="project" value="InterPro"/>
</dbReference>
<dbReference type="PANTHER" id="PTHR34471:SF1">
    <property type="entry name" value="ARGININE REPRESSOR"/>
    <property type="match status" value="1"/>
</dbReference>
<dbReference type="InterPro" id="IPR036388">
    <property type="entry name" value="WH-like_DNA-bd_sf"/>
</dbReference>
<keyword evidence="7" id="KW-0028">Amino-acid biosynthesis</keyword>
<dbReference type="InterPro" id="IPR020899">
    <property type="entry name" value="Arg_repress_C"/>
</dbReference>
<dbReference type="HOGENOM" id="CLU_097103_3_0_9"/>
<dbReference type="STRING" id="1291742.LOOC260_112680"/>
<name>A0A0A1GZB1_9LACO</name>
<organism evidence="10 11">
    <name type="scientific">Paucilactobacillus hokkaidonensis JCM 18461</name>
    <dbReference type="NCBI Taxonomy" id="1291742"/>
    <lineage>
        <taxon>Bacteria</taxon>
        <taxon>Bacillati</taxon>
        <taxon>Bacillota</taxon>
        <taxon>Bacilli</taxon>
        <taxon>Lactobacillales</taxon>
        <taxon>Lactobacillaceae</taxon>
        <taxon>Paucilactobacillus</taxon>
    </lineage>
</organism>
<gene>
    <name evidence="7 10" type="primary">argR</name>
    <name evidence="10" type="ORF">LOOC260_112680</name>
</gene>
<evidence type="ECO:0000256" key="4">
    <source>
        <dbReference type="ARBA" id="ARBA00023015"/>
    </source>
</evidence>
<protein>
    <recommendedName>
        <fullName evidence="7">Arginine repressor</fullName>
    </recommendedName>
</protein>
<comment type="function">
    <text evidence="7">Regulates arginine biosynthesis genes.</text>
</comment>
<keyword evidence="6 7" id="KW-0804">Transcription</keyword>
<dbReference type="Proteomes" id="UP000031620">
    <property type="component" value="Chromosome"/>
</dbReference>
<comment type="pathway">
    <text evidence="7">Amino-acid biosynthesis; L-arginine biosynthesis [regulation].</text>
</comment>
<dbReference type="Gene3D" id="3.30.1360.40">
    <property type="match status" value="1"/>
</dbReference>
<evidence type="ECO:0000256" key="6">
    <source>
        <dbReference type="ARBA" id="ARBA00023163"/>
    </source>
</evidence>
<dbReference type="SUPFAM" id="SSF46785">
    <property type="entry name" value="Winged helix' DNA-binding domain"/>
    <property type="match status" value="1"/>
</dbReference>
<evidence type="ECO:0000256" key="2">
    <source>
        <dbReference type="ARBA" id="ARBA00008316"/>
    </source>
</evidence>
<dbReference type="EMBL" id="AP014680">
    <property type="protein sequence ID" value="BAP85806.1"/>
    <property type="molecule type" value="Genomic_DNA"/>
</dbReference>
<evidence type="ECO:0000259" key="9">
    <source>
        <dbReference type="Pfam" id="PF02863"/>
    </source>
</evidence>